<dbReference type="InParanoid" id="A0A7M7NWQ3"/>
<dbReference type="InterPro" id="IPR015425">
    <property type="entry name" value="FH2_Formin"/>
</dbReference>
<dbReference type="GO" id="GO:0045010">
    <property type="term" value="P:actin nucleation"/>
    <property type="evidence" value="ECO:0007669"/>
    <property type="project" value="InterPro"/>
</dbReference>
<evidence type="ECO:0000259" key="3">
    <source>
        <dbReference type="PROSITE" id="PS51444"/>
    </source>
</evidence>
<comment type="similarity">
    <text evidence="1">Belongs to the formin homology family.</text>
</comment>
<evidence type="ECO:0000256" key="2">
    <source>
        <dbReference type="SAM" id="MobiDB-lite"/>
    </source>
</evidence>
<reference evidence="4" key="2">
    <citation type="submission" date="2021-01" db="UniProtKB">
        <authorList>
            <consortium name="EnsemblMetazoa"/>
        </authorList>
    </citation>
    <scope>IDENTIFICATION</scope>
</reference>
<dbReference type="RefSeq" id="XP_030842630.1">
    <property type="nucleotide sequence ID" value="XM_030986770.1"/>
</dbReference>
<protein>
    <recommendedName>
        <fullName evidence="3">FH2 domain-containing protein</fullName>
    </recommendedName>
</protein>
<feature type="domain" description="FH2" evidence="3">
    <location>
        <begin position="1"/>
        <end position="197"/>
    </location>
</feature>
<dbReference type="OrthoDB" id="1104827at2759"/>
<feature type="compositionally biased region" description="Polar residues" evidence="2">
    <location>
        <begin position="221"/>
        <end position="234"/>
    </location>
</feature>
<dbReference type="PANTHER" id="PTHR45857:SF4">
    <property type="entry name" value="FORMIN-LIKE PROTEIN"/>
    <property type="match status" value="1"/>
</dbReference>
<sequence>TECHNVGLAHYQDLRPLKKILEIVLAFGNYLNSAKRGAAYGFKLQSLDTLLDTKSTDRSMTLLHYIVGRFIKSSPVRRIFAWIYISLENLVIDIRQLTSGIQLSKREFAQHHDNSILRDFLLANEDKVKKVDSDMKKAEAYNEAVGYYGENPKMCPPSTFFSLFQRFVNAYKEAALETAANIEAAKKSRKQKDQRGQSDLKNEPYRRADGIRRSLRRKQQENYGLQSSSNEMVI</sequence>
<dbReference type="AlphaFoldDB" id="A0A7M7NWQ3"/>
<dbReference type="PANTHER" id="PTHR45857">
    <property type="entry name" value="FORMIN-LIKE PROTEIN"/>
    <property type="match status" value="1"/>
</dbReference>
<dbReference type="GO" id="GO:0008017">
    <property type="term" value="F:microtubule binding"/>
    <property type="evidence" value="ECO:0007669"/>
    <property type="project" value="InterPro"/>
</dbReference>
<keyword evidence="5" id="KW-1185">Reference proteome</keyword>
<name>A0A7M7NWQ3_STRPU</name>
<dbReference type="InterPro" id="IPR043592">
    <property type="entry name" value="FMNL_animal"/>
</dbReference>
<feature type="region of interest" description="Disordered" evidence="2">
    <location>
        <begin position="185"/>
        <end position="234"/>
    </location>
</feature>
<evidence type="ECO:0000256" key="1">
    <source>
        <dbReference type="ARBA" id="ARBA00023449"/>
    </source>
</evidence>
<proteinExistence type="inferred from homology"/>
<evidence type="ECO:0000313" key="5">
    <source>
        <dbReference type="Proteomes" id="UP000007110"/>
    </source>
</evidence>
<dbReference type="PRINTS" id="PR00828">
    <property type="entry name" value="FORMIN"/>
</dbReference>
<dbReference type="PROSITE" id="PS51444">
    <property type="entry name" value="FH2"/>
    <property type="match status" value="1"/>
</dbReference>
<dbReference type="GeneID" id="115924495"/>
<dbReference type="EnsemblMetazoa" id="XM_030986770">
    <property type="protein sequence ID" value="XP_030842630"/>
    <property type="gene ID" value="LOC115924495"/>
</dbReference>
<dbReference type="Pfam" id="PF02181">
    <property type="entry name" value="FH2"/>
    <property type="match status" value="1"/>
</dbReference>
<dbReference type="InterPro" id="IPR001265">
    <property type="entry name" value="Formin_Cappuccino_subfam"/>
</dbReference>
<dbReference type="KEGG" id="spu:115924495"/>
<dbReference type="Proteomes" id="UP000007110">
    <property type="component" value="Unassembled WGS sequence"/>
</dbReference>
<reference evidence="5" key="1">
    <citation type="submission" date="2015-02" db="EMBL/GenBank/DDBJ databases">
        <title>Genome sequencing for Strongylocentrotus purpuratus.</title>
        <authorList>
            <person name="Murali S."/>
            <person name="Liu Y."/>
            <person name="Vee V."/>
            <person name="English A."/>
            <person name="Wang M."/>
            <person name="Skinner E."/>
            <person name="Han Y."/>
            <person name="Muzny D.M."/>
            <person name="Worley K.C."/>
            <person name="Gibbs R.A."/>
        </authorList>
    </citation>
    <scope>NUCLEOTIDE SEQUENCE</scope>
</reference>
<dbReference type="InterPro" id="IPR042201">
    <property type="entry name" value="FH2_Formin_sf"/>
</dbReference>
<evidence type="ECO:0000313" key="4">
    <source>
        <dbReference type="EnsemblMetazoa" id="XP_030842630"/>
    </source>
</evidence>
<feature type="compositionally biased region" description="Basic and acidic residues" evidence="2">
    <location>
        <begin position="191"/>
        <end position="212"/>
    </location>
</feature>
<dbReference type="OMA" id="FAWIYIS"/>
<dbReference type="Gene3D" id="1.20.58.2220">
    <property type="entry name" value="Formin, FH2 domain"/>
    <property type="match status" value="1"/>
</dbReference>
<dbReference type="GO" id="GO:0022604">
    <property type="term" value="P:regulation of cell morphogenesis"/>
    <property type="evidence" value="ECO:0007669"/>
    <property type="project" value="InterPro"/>
</dbReference>
<accession>A0A7M7NWQ3</accession>
<organism evidence="4 5">
    <name type="scientific">Strongylocentrotus purpuratus</name>
    <name type="common">Purple sea urchin</name>
    <dbReference type="NCBI Taxonomy" id="7668"/>
    <lineage>
        <taxon>Eukaryota</taxon>
        <taxon>Metazoa</taxon>
        <taxon>Echinodermata</taxon>
        <taxon>Eleutherozoa</taxon>
        <taxon>Echinozoa</taxon>
        <taxon>Echinoidea</taxon>
        <taxon>Euechinoidea</taxon>
        <taxon>Echinacea</taxon>
        <taxon>Camarodonta</taxon>
        <taxon>Echinidea</taxon>
        <taxon>Strongylocentrotidae</taxon>
        <taxon>Strongylocentrotus</taxon>
    </lineage>
</organism>
<dbReference type="GO" id="GO:0005884">
    <property type="term" value="C:actin filament"/>
    <property type="evidence" value="ECO:0007669"/>
    <property type="project" value="InterPro"/>
</dbReference>
<dbReference type="SUPFAM" id="SSF101447">
    <property type="entry name" value="Formin homology 2 domain (FH2 domain)"/>
    <property type="match status" value="1"/>
</dbReference>